<keyword evidence="4" id="KW-0378">Hydrolase</keyword>
<sequence length="599" mass="67249">MLESNTWGMPVSRVNREVEESDTMASTMESSPLMDRVSTPRTRPVPGSPRRGRRFWSQLFTHPTVNFVPARVLAFAALSVILGVVVLVNTKNLSALEGIPQSILVSGDDGLPPPPPRMKADASNCTVRYIEQKVDHFAWVGAKEQGNNSSNGTNGLPATYKQRYLVNDQFWDPSYKKAPIFFYTGNEGDVTLYANHTGLMWENAEEFKALIVFAEHRYYGESMPFGADYMKHLQYLNHEQAIADFTELIYFLQSDYKAENHPVILFGGSYGGMLSAWFRMKYPAIVHGAIAASAPIFGFPVFPEFKGDKYWEVVTRDASPETGSAENCVPNVKKSWDKIFSLAKTEEGRQKLSSIFRLCEPLSKEEEGEAVAMAVLYAFDTLAMGNFPYPSSYLTGGAADLPSWPVREACSHLAGDFTDGEDDEKLLESLREASFVFLNATQDLQCYKLPSLEDFDGIWDYQWCTEMLPQETYFNSNGETDMFWPRNITIDAITERCQQVWGTTPDPDWIRVSYGDSALRGASNIVFSNGKLDPWSSGGVHEVPKGSKLSIITIEEGAHHIDLFFSHQDDTPSIKMARKQEIAQIHIWIEEFMASGLRS</sequence>
<dbReference type="PANTHER" id="PTHR11010">
    <property type="entry name" value="PROTEASE S28 PRO-X CARBOXYPEPTIDASE-RELATED"/>
    <property type="match status" value="1"/>
</dbReference>
<keyword evidence="8" id="KW-1185">Reference proteome</keyword>
<name>A0A8K1C5E6_PYTOL</name>
<accession>A0A8K1C5E6</accession>
<evidence type="ECO:0000256" key="1">
    <source>
        <dbReference type="ARBA" id="ARBA00011079"/>
    </source>
</evidence>
<reference evidence="7" key="1">
    <citation type="submission" date="2019-03" db="EMBL/GenBank/DDBJ databases">
        <title>Long read genome sequence of the mycoparasitic Pythium oligandrum ATCC 38472 isolated from sugarbeet rhizosphere.</title>
        <authorList>
            <person name="Gaulin E."/>
        </authorList>
    </citation>
    <scope>NUCLEOTIDE SEQUENCE</scope>
    <source>
        <strain evidence="7">ATCC 38472_TT</strain>
    </source>
</reference>
<dbReference type="PANTHER" id="PTHR11010:SF38">
    <property type="entry name" value="LYSOSOMAL PRO-X CARBOXYPEPTIDASE"/>
    <property type="match status" value="1"/>
</dbReference>
<dbReference type="FunFam" id="1.20.120.980:FF:000007">
    <property type="entry name" value="Predicted protein"/>
    <property type="match status" value="1"/>
</dbReference>
<keyword evidence="2" id="KW-0645">Protease</keyword>
<evidence type="ECO:0000256" key="5">
    <source>
        <dbReference type="ARBA" id="ARBA00023180"/>
    </source>
</evidence>
<feature type="compositionally biased region" description="Low complexity" evidence="6">
    <location>
        <begin position="39"/>
        <end position="49"/>
    </location>
</feature>
<evidence type="ECO:0000256" key="6">
    <source>
        <dbReference type="SAM" id="MobiDB-lite"/>
    </source>
</evidence>
<evidence type="ECO:0000313" key="8">
    <source>
        <dbReference type="Proteomes" id="UP000794436"/>
    </source>
</evidence>
<proteinExistence type="inferred from homology"/>
<dbReference type="EMBL" id="SPLM01000145">
    <property type="protein sequence ID" value="TMW56748.1"/>
    <property type="molecule type" value="Genomic_DNA"/>
</dbReference>
<feature type="region of interest" description="Disordered" evidence="6">
    <location>
        <begin position="1"/>
        <end position="50"/>
    </location>
</feature>
<dbReference type="GO" id="GO:0008239">
    <property type="term" value="F:dipeptidyl-peptidase activity"/>
    <property type="evidence" value="ECO:0007669"/>
    <property type="project" value="TreeGrafter"/>
</dbReference>
<evidence type="ECO:0008006" key="9">
    <source>
        <dbReference type="Google" id="ProtNLM"/>
    </source>
</evidence>
<dbReference type="Pfam" id="PF05577">
    <property type="entry name" value="Peptidase_S28"/>
    <property type="match status" value="1"/>
</dbReference>
<comment type="caution">
    <text evidence="7">The sequence shown here is derived from an EMBL/GenBank/DDBJ whole genome shotgun (WGS) entry which is preliminary data.</text>
</comment>
<evidence type="ECO:0000256" key="4">
    <source>
        <dbReference type="ARBA" id="ARBA00022801"/>
    </source>
</evidence>
<dbReference type="Proteomes" id="UP000794436">
    <property type="component" value="Unassembled WGS sequence"/>
</dbReference>
<dbReference type="InterPro" id="IPR042269">
    <property type="entry name" value="Ser_carbopepase_S28_SKS"/>
</dbReference>
<dbReference type="AlphaFoldDB" id="A0A8K1C5E6"/>
<gene>
    <name evidence="7" type="ORF">Poli38472_006758</name>
</gene>
<dbReference type="InterPro" id="IPR008758">
    <property type="entry name" value="Peptidase_S28"/>
</dbReference>
<dbReference type="GO" id="GO:0070008">
    <property type="term" value="F:serine-type exopeptidase activity"/>
    <property type="evidence" value="ECO:0007669"/>
    <property type="project" value="InterPro"/>
</dbReference>
<keyword evidence="5" id="KW-0325">Glycoprotein</keyword>
<dbReference type="Gene3D" id="1.20.120.980">
    <property type="entry name" value="Serine carboxypeptidase S28, SKS domain"/>
    <property type="match status" value="1"/>
</dbReference>
<dbReference type="SUPFAM" id="SSF53474">
    <property type="entry name" value="alpha/beta-Hydrolases"/>
    <property type="match status" value="2"/>
</dbReference>
<evidence type="ECO:0000313" key="7">
    <source>
        <dbReference type="EMBL" id="TMW56748.1"/>
    </source>
</evidence>
<dbReference type="GO" id="GO:0006508">
    <property type="term" value="P:proteolysis"/>
    <property type="evidence" value="ECO:0007669"/>
    <property type="project" value="UniProtKB-KW"/>
</dbReference>
<evidence type="ECO:0000256" key="2">
    <source>
        <dbReference type="ARBA" id="ARBA00022670"/>
    </source>
</evidence>
<organism evidence="7 8">
    <name type="scientific">Pythium oligandrum</name>
    <name type="common">Mycoparasitic fungus</name>
    <dbReference type="NCBI Taxonomy" id="41045"/>
    <lineage>
        <taxon>Eukaryota</taxon>
        <taxon>Sar</taxon>
        <taxon>Stramenopiles</taxon>
        <taxon>Oomycota</taxon>
        <taxon>Peronosporomycetes</taxon>
        <taxon>Pythiales</taxon>
        <taxon>Pythiaceae</taxon>
        <taxon>Pythium</taxon>
    </lineage>
</organism>
<dbReference type="InterPro" id="IPR029058">
    <property type="entry name" value="AB_hydrolase_fold"/>
</dbReference>
<keyword evidence="3" id="KW-0732">Signal</keyword>
<protein>
    <recommendedName>
        <fullName evidence="9">Lysosomal Pro-X carboxypeptidase</fullName>
    </recommendedName>
</protein>
<comment type="similarity">
    <text evidence="1">Belongs to the peptidase S28 family.</text>
</comment>
<dbReference type="OrthoDB" id="2130629at2759"/>
<evidence type="ECO:0000256" key="3">
    <source>
        <dbReference type="ARBA" id="ARBA00022729"/>
    </source>
</evidence>
<dbReference type="Gene3D" id="3.40.50.1820">
    <property type="entry name" value="alpha/beta hydrolase"/>
    <property type="match status" value="1"/>
</dbReference>